<evidence type="ECO:0000256" key="3">
    <source>
        <dbReference type="ARBA" id="ARBA00023012"/>
    </source>
</evidence>
<dbReference type="InterPro" id="IPR005467">
    <property type="entry name" value="His_kinase_dom"/>
</dbReference>
<dbReference type="InterPro" id="IPR000700">
    <property type="entry name" value="PAS-assoc_C"/>
</dbReference>
<keyword evidence="3" id="KW-0902">Two-component regulatory system</keyword>
<dbReference type="SUPFAM" id="SSF55785">
    <property type="entry name" value="PYP-like sensor domain (PAS domain)"/>
    <property type="match status" value="1"/>
</dbReference>
<evidence type="ECO:0000256" key="2">
    <source>
        <dbReference type="ARBA" id="ARBA00022777"/>
    </source>
</evidence>
<name>A0ABU1BS77_9BURK</name>
<dbReference type="Gene3D" id="1.20.5.1930">
    <property type="match status" value="1"/>
</dbReference>
<dbReference type="InterPro" id="IPR036890">
    <property type="entry name" value="HATPase_C_sf"/>
</dbReference>
<keyword evidence="1" id="KW-0808">Transferase</keyword>
<evidence type="ECO:0000259" key="5">
    <source>
        <dbReference type="PROSITE" id="PS50109"/>
    </source>
</evidence>
<dbReference type="PROSITE" id="PS50113">
    <property type="entry name" value="PAC"/>
    <property type="match status" value="1"/>
</dbReference>
<protein>
    <submittedName>
        <fullName evidence="7">MEDS domain-containing protein</fullName>
    </submittedName>
</protein>
<feature type="domain" description="PAC" evidence="6">
    <location>
        <begin position="350"/>
        <end position="402"/>
    </location>
</feature>
<gene>
    <name evidence="7" type="ORF">Q8A64_14970</name>
</gene>
<dbReference type="InterPro" id="IPR001610">
    <property type="entry name" value="PAC"/>
</dbReference>
<dbReference type="Pfam" id="PF08447">
    <property type="entry name" value="PAS_3"/>
    <property type="match status" value="1"/>
</dbReference>
<dbReference type="InterPro" id="IPR035965">
    <property type="entry name" value="PAS-like_dom_sf"/>
</dbReference>
<dbReference type="NCBIfam" id="TIGR00229">
    <property type="entry name" value="sensory_box"/>
    <property type="match status" value="1"/>
</dbReference>
<dbReference type="SMART" id="SM00387">
    <property type="entry name" value="HATPase_c"/>
    <property type="match status" value="1"/>
</dbReference>
<feature type="domain" description="Histidine kinase" evidence="5">
    <location>
        <begin position="428"/>
        <end position="622"/>
    </location>
</feature>
<feature type="coiled-coil region" evidence="4">
    <location>
        <begin position="390"/>
        <end position="423"/>
    </location>
</feature>
<dbReference type="InterPro" id="IPR025847">
    <property type="entry name" value="MEDS_domain"/>
</dbReference>
<dbReference type="SMART" id="SM00086">
    <property type="entry name" value="PAC"/>
    <property type="match status" value="1"/>
</dbReference>
<dbReference type="RefSeq" id="WP_338437656.1">
    <property type="nucleotide sequence ID" value="NZ_JAUYVH010000011.1"/>
</dbReference>
<comment type="caution">
    <text evidence="7">The sequence shown here is derived from an EMBL/GenBank/DDBJ whole genome shotgun (WGS) entry which is preliminary data.</text>
</comment>
<dbReference type="CDD" id="cd16917">
    <property type="entry name" value="HATPase_UhpB-NarQ-NarX-like"/>
    <property type="match status" value="1"/>
</dbReference>
<organism evidence="7 8">
    <name type="scientific">Keguizhuia sedimenti</name>
    <dbReference type="NCBI Taxonomy" id="3064264"/>
    <lineage>
        <taxon>Bacteria</taxon>
        <taxon>Pseudomonadati</taxon>
        <taxon>Pseudomonadota</taxon>
        <taxon>Betaproteobacteria</taxon>
        <taxon>Burkholderiales</taxon>
        <taxon>Oxalobacteraceae</taxon>
        <taxon>Keguizhuia</taxon>
    </lineage>
</organism>
<dbReference type="Gene3D" id="2.10.70.100">
    <property type="match status" value="1"/>
</dbReference>
<keyword evidence="4" id="KW-0175">Coiled coil</keyword>
<dbReference type="CDD" id="cd00130">
    <property type="entry name" value="PAS"/>
    <property type="match status" value="1"/>
</dbReference>
<evidence type="ECO:0000313" key="8">
    <source>
        <dbReference type="Proteomes" id="UP001225596"/>
    </source>
</evidence>
<dbReference type="InterPro" id="IPR003594">
    <property type="entry name" value="HATPase_dom"/>
</dbReference>
<dbReference type="Gene3D" id="3.30.450.20">
    <property type="entry name" value="PAS domain"/>
    <property type="match status" value="1"/>
</dbReference>
<evidence type="ECO:0000256" key="4">
    <source>
        <dbReference type="SAM" id="Coils"/>
    </source>
</evidence>
<dbReference type="InterPro" id="IPR013655">
    <property type="entry name" value="PAS_fold_3"/>
</dbReference>
<dbReference type="PANTHER" id="PTHR24421">
    <property type="entry name" value="NITRATE/NITRITE SENSOR PROTEIN NARX-RELATED"/>
    <property type="match status" value="1"/>
</dbReference>
<dbReference type="InterPro" id="IPR050482">
    <property type="entry name" value="Sensor_HK_TwoCompSys"/>
</dbReference>
<dbReference type="SUPFAM" id="SSF55874">
    <property type="entry name" value="ATPase domain of HSP90 chaperone/DNA topoisomerase II/histidine kinase"/>
    <property type="match status" value="1"/>
</dbReference>
<dbReference type="Pfam" id="PF14417">
    <property type="entry name" value="MEDS"/>
    <property type="match status" value="1"/>
</dbReference>
<sequence length="626" mass="70313">MTSTVLPKYGGGEVPSAISQCDSHEVKFYECHSDFINDVSSFLLSGLHNNEVVLAIVARQHLKELQKDLKDRLGEWAYSNFLKQGMCTILDAESTLERISSDGWPDEEKFNQVIGNSVAQLKELHNRPVRAFGEMVALLCAQGKPDAAIQLEQLWNALAKKYSFSLLCGYPLNAFASEVDGITFDTICNLHTRVHPVKQGDIGQNSVDSGSTVAKLQQRTRALESELEKYQKLEQALKERDKILTEQTLALKEAQVRLEQEIRKREANEENLLHIQYVQGLAQKISHLGSWEIDLETGLLQCSDEFFRICGLEPQSREIDFEFTQSIVHPEDQAAAKSAVKAALIDNKPYRVEKRIIRPDGTIRHILSQGEVILMEQKKPKRGIGAFLDITELRQTEEALRQSHEELRHLAAHQEKLKEEERKRIARELHDELGGLLTGIKAYLSILVREDRKDSEQATELLIETSGIADMAMKAVQRIVNDLRPSVLDQFGVWAAIRWYVERIVQRNDLTCKCEIDDTAEGLSLDVEHSTLLFRICQEALTNVIRHSQASVVTIRASCESEILTIEIEDNGKGFDAAQLKGRTSWGISGMHERALQFKGKLSIQSAAGAGAVVRLSLQTGGILDE</sequence>
<dbReference type="Proteomes" id="UP001225596">
    <property type="component" value="Unassembled WGS sequence"/>
</dbReference>
<dbReference type="InterPro" id="IPR000014">
    <property type="entry name" value="PAS"/>
</dbReference>
<dbReference type="InterPro" id="IPR011712">
    <property type="entry name" value="Sig_transdc_His_kin_sub3_dim/P"/>
</dbReference>
<dbReference type="Pfam" id="PF02518">
    <property type="entry name" value="HATPase_c"/>
    <property type="match status" value="1"/>
</dbReference>
<reference evidence="7 8" key="1">
    <citation type="submission" date="2023-08" db="EMBL/GenBank/DDBJ databases">
        <title>Oxalobacteraceae gen .nov., isolated from river sludge outside the plant.</title>
        <authorList>
            <person name="Zhao S.Y."/>
        </authorList>
    </citation>
    <scope>NUCLEOTIDE SEQUENCE [LARGE SCALE GENOMIC DNA]</scope>
    <source>
        <strain evidence="7 8">R-40</strain>
    </source>
</reference>
<dbReference type="Gene3D" id="3.30.565.10">
    <property type="entry name" value="Histidine kinase-like ATPase, C-terminal domain"/>
    <property type="match status" value="1"/>
</dbReference>
<evidence type="ECO:0000256" key="1">
    <source>
        <dbReference type="ARBA" id="ARBA00022679"/>
    </source>
</evidence>
<accession>A0ABU1BS77</accession>
<feature type="coiled-coil region" evidence="4">
    <location>
        <begin position="213"/>
        <end position="271"/>
    </location>
</feature>
<dbReference type="PROSITE" id="PS50109">
    <property type="entry name" value="HIS_KIN"/>
    <property type="match status" value="1"/>
</dbReference>
<dbReference type="PANTHER" id="PTHR24421:SF59">
    <property type="entry name" value="OXYGEN SENSOR HISTIDINE KINASE NREB"/>
    <property type="match status" value="1"/>
</dbReference>
<dbReference type="Pfam" id="PF07730">
    <property type="entry name" value="HisKA_3"/>
    <property type="match status" value="1"/>
</dbReference>
<keyword evidence="2" id="KW-0418">Kinase</keyword>
<evidence type="ECO:0000259" key="6">
    <source>
        <dbReference type="PROSITE" id="PS50113"/>
    </source>
</evidence>
<dbReference type="EMBL" id="JAUYVH010000011">
    <property type="protein sequence ID" value="MDQ9171714.1"/>
    <property type="molecule type" value="Genomic_DNA"/>
</dbReference>
<proteinExistence type="predicted"/>
<keyword evidence="8" id="KW-1185">Reference proteome</keyword>
<evidence type="ECO:0000313" key="7">
    <source>
        <dbReference type="EMBL" id="MDQ9171714.1"/>
    </source>
</evidence>